<protein>
    <submittedName>
        <fullName evidence="3">Ferritin-like domain-containing protein</fullName>
    </submittedName>
</protein>
<reference evidence="3 4" key="1">
    <citation type="journal article" date="2019" name="Int. J. Syst. Evol. Microbiol.">
        <title>The Global Catalogue of Microorganisms (GCM) 10K type strain sequencing project: providing services to taxonomists for standard genome sequencing and annotation.</title>
        <authorList>
            <consortium name="The Broad Institute Genomics Platform"/>
            <consortium name="The Broad Institute Genome Sequencing Center for Infectious Disease"/>
            <person name="Wu L."/>
            <person name="Ma J."/>
        </authorList>
    </citation>
    <scope>NUCLEOTIDE SEQUENCE [LARGE SCALE GENOMIC DNA]</scope>
    <source>
        <strain evidence="3 4">JCM 5062</strain>
    </source>
</reference>
<dbReference type="InterPro" id="IPR059125">
    <property type="entry name" value="Ferritin_actino"/>
</dbReference>
<dbReference type="EMBL" id="BAAASR010000041">
    <property type="protein sequence ID" value="GAA2515426.1"/>
    <property type="molecule type" value="Genomic_DNA"/>
</dbReference>
<gene>
    <name evidence="3" type="ORF">GCM10010393_55700</name>
</gene>
<accession>A0ABN3N729</accession>
<dbReference type="CDD" id="cd00657">
    <property type="entry name" value="Ferritin_like"/>
    <property type="match status" value="1"/>
</dbReference>
<sequence length="264" mass="28123">MDDQGLRARGGRAIVRSMETPDTAAASTAADEPTGIAALDWAGASAEPQYRAAVVDLLGALAYGELAAFERLAEDAKLAPTLADKAELAKMASAEFHHFERLRDRLAAIDTEPTAAMEPFAKALDDFHRQTAPSDWLEGLVKAYVGDSIASDFYREVAVRLDSDTRALVLAVLDDTGHGNFAVEKVRAAIEADPRVGGRLALWARRLMGEALSQAQRVVAERDALSTMLVGGVADGFDLAAVGEMFSRITKAHTKRMAALGLAA</sequence>
<feature type="region of interest" description="Disordered" evidence="1">
    <location>
        <begin position="1"/>
        <end position="30"/>
    </location>
</feature>
<organism evidence="3 4">
    <name type="scientific">Streptomyces gobitricini</name>
    <dbReference type="NCBI Taxonomy" id="68211"/>
    <lineage>
        <taxon>Bacteria</taxon>
        <taxon>Bacillati</taxon>
        <taxon>Actinomycetota</taxon>
        <taxon>Actinomycetes</taxon>
        <taxon>Kitasatosporales</taxon>
        <taxon>Streptomycetaceae</taxon>
        <taxon>Streptomyces</taxon>
    </lineage>
</organism>
<evidence type="ECO:0000256" key="1">
    <source>
        <dbReference type="SAM" id="MobiDB-lite"/>
    </source>
</evidence>
<comment type="caution">
    <text evidence="3">The sequence shown here is derived from an EMBL/GenBank/DDBJ whole genome shotgun (WGS) entry which is preliminary data.</text>
</comment>
<dbReference type="Gene3D" id="1.20.1260.10">
    <property type="match status" value="1"/>
</dbReference>
<dbReference type="InterPro" id="IPR009078">
    <property type="entry name" value="Ferritin-like_SF"/>
</dbReference>
<feature type="domain" description="Ferritin-like" evidence="2">
    <location>
        <begin position="48"/>
        <end position="232"/>
    </location>
</feature>
<dbReference type="InterPro" id="IPR012347">
    <property type="entry name" value="Ferritin-like"/>
</dbReference>
<feature type="compositionally biased region" description="Low complexity" evidence="1">
    <location>
        <begin position="20"/>
        <end position="30"/>
    </location>
</feature>
<name>A0ABN3N729_9ACTN</name>
<dbReference type="Proteomes" id="UP001499942">
    <property type="component" value="Unassembled WGS sequence"/>
</dbReference>
<dbReference type="Pfam" id="PF13794">
    <property type="entry name" value="MiaE_2"/>
    <property type="match status" value="1"/>
</dbReference>
<evidence type="ECO:0000313" key="3">
    <source>
        <dbReference type="EMBL" id="GAA2515426.1"/>
    </source>
</evidence>
<dbReference type="SUPFAM" id="SSF47240">
    <property type="entry name" value="Ferritin-like"/>
    <property type="match status" value="1"/>
</dbReference>
<keyword evidence="4" id="KW-1185">Reference proteome</keyword>
<evidence type="ECO:0000313" key="4">
    <source>
        <dbReference type="Proteomes" id="UP001499942"/>
    </source>
</evidence>
<proteinExistence type="predicted"/>
<evidence type="ECO:0000259" key="2">
    <source>
        <dbReference type="Pfam" id="PF13794"/>
    </source>
</evidence>